<proteinExistence type="predicted"/>
<sequence>GRYSRAKLADLPSGEEGLFEYQEHFLKCRLPLNFFLENERTNNESLNVSTSSAMSIGRRNPINLHPSLNSEAFGLNSEAFSSVSSTESESERSHDNASNEENDVSRLQQSPVSEAKASNAESVTKSTNTSAVKKKVPKIVIKKNNSNAYRCERKDSKNTSLTTTSPVKSRKSSDKPKPPLKYSEVVPTSLIDEKFANAVEVDRRWGYFNDLKIWVEVPGRPGHVYIYKTKKTELKCKKCRVERRYSRVEVVKNTDGFHRLFEVSNHRGGCEYDVKNLQVLYGPLIEANVNKRVNGSKQNDGPKIENSTKNDDFKDSSGAESSDSVVAISHLLKSDDGRVHNFTKSMKVTDRKWKVSDDERFVWCESQRNSDLWYIYGASGRKPLRCRRCVAQHRHSSAIIVTENSGLKSLWVNENHTSECLLTYGSILEYLENPTRFRWSKTSQSKNQENNVNEQSEVILLEDSSNEENETSMVETSSVIEINSSDDENQTSEFDQSATYGEIYPKQRGFRASHLLDATKIIDRKWEMSDDGRRI</sequence>
<dbReference type="Proteomes" id="UP000887576">
    <property type="component" value="Unplaced"/>
</dbReference>
<accession>A0AC34QES3</accession>
<dbReference type="WBParaSite" id="JU765_v2.g15793.t1">
    <property type="protein sequence ID" value="JU765_v2.g15793.t1"/>
    <property type="gene ID" value="JU765_v2.g15793"/>
</dbReference>
<organism evidence="1 2">
    <name type="scientific">Panagrolaimus sp. JU765</name>
    <dbReference type="NCBI Taxonomy" id="591449"/>
    <lineage>
        <taxon>Eukaryota</taxon>
        <taxon>Metazoa</taxon>
        <taxon>Ecdysozoa</taxon>
        <taxon>Nematoda</taxon>
        <taxon>Chromadorea</taxon>
        <taxon>Rhabditida</taxon>
        <taxon>Tylenchina</taxon>
        <taxon>Panagrolaimomorpha</taxon>
        <taxon>Panagrolaimoidea</taxon>
        <taxon>Panagrolaimidae</taxon>
        <taxon>Panagrolaimus</taxon>
    </lineage>
</organism>
<protein>
    <submittedName>
        <fullName evidence="2">Uncharacterized protein</fullName>
    </submittedName>
</protein>
<evidence type="ECO:0000313" key="1">
    <source>
        <dbReference type="Proteomes" id="UP000887576"/>
    </source>
</evidence>
<reference evidence="2" key="1">
    <citation type="submission" date="2022-11" db="UniProtKB">
        <authorList>
            <consortium name="WormBaseParasite"/>
        </authorList>
    </citation>
    <scope>IDENTIFICATION</scope>
</reference>
<evidence type="ECO:0000313" key="2">
    <source>
        <dbReference type="WBParaSite" id="JU765_v2.g15793.t1"/>
    </source>
</evidence>
<name>A0AC34QES3_9BILA</name>